<feature type="compositionally biased region" description="Polar residues" evidence="1">
    <location>
        <begin position="180"/>
        <end position="194"/>
    </location>
</feature>
<organism evidence="3 4">
    <name type="scientific">Lentinula lateritia</name>
    <dbReference type="NCBI Taxonomy" id="40482"/>
    <lineage>
        <taxon>Eukaryota</taxon>
        <taxon>Fungi</taxon>
        <taxon>Dikarya</taxon>
        <taxon>Basidiomycota</taxon>
        <taxon>Agaricomycotina</taxon>
        <taxon>Agaricomycetes</taxon>
        <taxon>Agaricomycetidae</taxon>
        <taxon>Agaricales</taxon>
        <taxon>Marasmiineae</taxon>
        <taxon>Omphalotaceae</taxon>
        <taxon>Lentinula</taxon>
    </lineage>
</organism>
<dbReference type="EMBL" id="JANVFT010000003">
    <property type="protein sequence ID" value="KAJ4500982.1"/>
    <property type="molecule type" value="Genomic_DNA"/>
</dbReference>
<keyword evidence="4" id="KW-1185">Reference proteome</keyword>
<feature type="signal peptide" evidence="2">
    <location>
        <begin position="1"/>
        <end position="21"/>
    </location>
</feature>
<protein>
    <submittedName>
        <fullName evidence="3">Uncharacterized protein</fullName>
    </submittedName>
</protein>
<proteinExistence type="predicted"/>
<evidence type="ECO:0000313" key="3">
    <source>
        <dbReference type="EMBL" id="KAJ4500982.1"/>
    </source>
</evidence>
<accession>A0ABQ8VZG2</accession>
<comment type="caution">
    <text evidence="3">The sequence shown here is derived from an EMBL/GenBank/DDBJ whole genome shotgun (WGS) entry which is preliminary data.</text>
</comment>
<dbReference type="Proteomes" id="UP001150217">
    <property type="component" value="Unassembled WGS sequence"/>
</dbReference>
<evidence type="ECO:0000256" key="2">
    <source>
        <dbReference type="SAM" id="SignalP"/>
    </source>
</evidence>
<evidence type="ECO:0000313" key="4">
    <source>
        <dbReference type="Proteomes" id="UP001150217"/>
    </source>
</evidence>
<sequence length="232" mass="25030">MRFNSLMSYALLGLISVASVALTVPLTARDGAAPSSYSTNPGLSQIQTPEAAEVHIQESTVTYDLPSSSSSSLPDDLHPTTVLFPRGKVTFKVTFDFGKRTVHPSSAQQSTRTIVKRFILDAMGSLIRNVEFNIEFENDWIGKNTEITFSVVGGQECPAEGSASGRRSLRSRQSDGEGSNWLTESMSDTMSKRSGSGCHGGMLDKGAGTWVLKNARDRPIYGPVPQPKAGRK</sequence>
<reference evidence="3" key="1">
    <citation type="submission" date="2022-08" db="EMBL/GenBank/DDBJ databases">
        <title>A Global Phylogenomic Analysis of the Shiitake Genus Lentinula.</title>
        <authorList>
            <consortium name="DOE Joint Genome Institute"/>
            <person name="Sierra-Patev S."/>
            <person name="Min B."/>
            <person name="Naranjo-Ortiz M."/>
            <person name="Looney B."/>
            <person name="Konkel Z."/>
            <person name="Slot J.C."/>
            <person name="Sakamoto Y."/>
            <person name="Steenwyk J.L."/>
            <person name="Rokas A."/>
            <person name="Carro J."/>
            <person name="Camarero S."/>
            <person name="Ferreira P."/>
            <person name="Molpeceres G."/>
            <person name="Ruiz-Duenas F.J."/>
            <person name="Serrano A."/>
            <person name="Henrissat B."/>
            <person name="Drula E."/>
            <person name="Hughes K.W."/>
            <person name="Mata J.L."/>
            <person name="Ishikawa N.K."/>
            <person name="Vargas-Isla R."/>
            <person name="Ushijima S."/>
            <person name="Smith C.A."/>
            <person name="Ahrendt S."/>
            <person name="Andreopoulos W."/>
            <person name="He G."/>
            <person name="Labutti K."/>
            <person name="Lipzen A."/>
            <person name="Ng V."/>
            <person name="Riley R."/>
            <person name="Sandor L."/>
            <person name="Barry K."/>
            <person name="Martinez A.T."/>
            <person name="Xiao Y."/>
            <person name="Gibbons J.G."/>
            <person name="Terashima K."/>
            <person name="Grigoriev I.V."/>
            <person name="Hibbett D.S."/>
        </authorList>
    </citation>
    <scope>NUCLEOTIDE SEQUENCE</scope>
    <source>
        <strain evidence="3">RHP3577 ss4</strain>
    </source>
</reference>
<name>A0ABQ8VZG2_9AGAR</name>
<keyword evidence="2" id="KW-0732">Signal</keyword>
<feature type="region of interest" description="Disordered" evidence="1">
    <location>
        <begin position="155"/>
        <end position="201"/>
    </location>
</feature>
<evidence type="ECO:0000256" key="1">
    <source>
        <dbReference type="SAM" id="MobiDB-lite"/>
    </source>
</evidence>
<feature type="chain" id="PRO_5047047569" evidence="2">
    <location>
        <begin position="22"/>
        <end position="232"/>
    </location>
</feature>
<gene>
    <name evidence="3" type="ORF">C8R41DRAFT_807550</name>
</gene>